<comment type="caution">
    <text evidence="2">The sequence shown here is derived from an EMBL/GenBank/DDBJ whole genome shotgun (WGS) entry which is preliminary data.</text>
</comment>
<reference evidence="2" key="1">
    <citation type="journal article" date="2022" name="bioRxiv">
        <title>Sequencing and chromosome-scale assembly of the giantPleurodeles waltlgenome.</title>
        <authorList>
            <person name="Brown T."/>
            <person name="Elewa A."/>
            <person name="Iarovenko S."/>
            <person name="Subramanian E."/>
            <person name="Araus A.J."/>
            <person name="Petzold A."/>
            <person name="Susuki M."/>
            <person name="Suzuki K.-i.T."/>
            <person name="Hayashi T."/>
            <person name="Toyoda A."/>
            <person name="Oliveira C."/>
            <person name="Osipova E."/>
            <person name="Leigh N.D."/>
            <person name="Simon A."/>
            <person name="Yun M.H."/>
        </authorList>
    </citation>
    <scope>NUCLEOTIDE SEQUENCE</scope>
    <source>
        <strain evidence="2">20211129_DDA</strain>
        <tissue evidence="2">Liver</tissue>
    </source>
</reference>
<feature type="compositionally biased region" description="Basic and acidic residues" evidence="1">
    <location>
        <begin position="12"/>
        <end position="62"/>
    </location>
</feature>
<feature type="region of interest" description="Disordered" evidence="1">
    <location>
        <begin position="1"/>
        <end position="103"/>
    </location>
</feature>
<dbReference type="EMBL" id="JANPWB010000003">
    <property type="protein sequence ID" value="KAJ1197343.1"/>
    <property type="molecule type" value="Genomic_DNA"/>
</dbReference>
<feature type="compositionally biased region" description="Basic and acidic residues" evidence="1">
    <location>
        <begin position="91"/>
        <end position="103"/>
    </location>
</feature>
<accession>A0AAV7V773</accession>
<dbReference type="AlphaFoldDB" id="A0AAV7V773"/>
<evidence type="ECO:0000256" key="1">
    <source>
        <dbReference type="SAM" id="MobiDB-lite"/>
    </source>
</evidence>
<proteinExistence type="predicted"/>
<sequence length="103" mass="11773">MRSGEQVGGQKMTEETKMQNEAVRGAKDAKKGAVERNKQAKEEDTQRKASDKADVIHKERVVNESGYNELLTKNDRRQTQTQVRRARRGQGHTEPEERCLGTY</sequence>
<gene>
    <name evidence="2" type="ORF">NDU88_001203</name>
</gene>
<dbReference type="Proteomes" id="UP001066276">
    <property type="component" value="Chromosome 2_1"/>
</dbReference>
<protein>
    <submittedName>
        <fullName evidence="2">Uncharacterized protein</fullName>
    </submittedName>
</protein>
<organism evidence="2 3">
    <name type="scientific">Pleurodeles waltl</name>
    <name type="common">Iberian ribbed newt</name>
    <dbReference type="NCBI Taxonomy" id="8319"/>
    <lineage>
        <taxon>Eukaryota</taxon>
        <taxon>Metazoa</taxon>
        <taxon>Chordata</taxon>
        <taxon>Craniata</taxon>
        <taxon>Vertebrata</taxon>
        <taxon>Euteleostomi</taxon>
        <taxon>Amphibia</taxon>
        <taxon>Batrachia</taxon>
        <taxon>Caudata</taxon>
        <taxon>Salamandroidea</taxon>
        <taxon>Salamandridae</taxon>
        <taxon>Pleurodelinae</taxon>
        <taxon>Pleurodeles</taxon>
    </lineage>
</organism>
<evidence type="ECO:0000313" key="2">
    <source>
        <dbReference type="EMBL" id="KAJ1197343.1"/>
    </source>
</evidence>
<evidence type="ECO:0000313" key="3">
    <source>
        <dbReference type="Proteomes" id="UP001066276"/>
    </source>
</evidence>
<name>A0AAV7V773_PLEWA</name>
<keyword evidence="3" id="KW-1185">Reference proteome</keyword>